<evidence type="ECO:0000256" key="7">
    <source>
        <dbReference type="ARBA" id="ARBA00022511"/>
    </source>
</evidence>
<keyword evidence="7" id="KW-1032">Host cell membrane</keyword>
<keyword evidence="14 18" id="KW-0472">Membrane</keyword>
<organismHost>
    <name type="scientific">Saimiri</name>
    <name type="common">squirrel monkeys</name>
    <dbReference type="NCBI Taxonomy" id="9520"/>
</organismHost>
<comment type="similarity">
    <text evidence="5">Belongs to the alphaherpesvirinae glycoprotein I family.</text>
</comment>
<evidence type="ECO:0000256" key="9">
    <source>
        <dbReference type="ARBA" id="ARBA00022812"/>
    </source>
</evidence>
<organism evidence="19 20">
    <name type="scientific">Saimiriine herpesvirus 1 (strain MV-5-4-PSL)</name>
    <name type="common">SaHV-1</name>
    <name type="synonym">Marmoset herpesvirus</name>
    <dbReference type="NCBI Taxonomy" id="10353"/>
    <lineage>
        <taxon>Viruses</taxon>
        <taxon>Duplodnaviria</taxon>
        <taxon>Heunggongvirae</taxon>
        <taxon>Peploviricota</taxon>
        <taxon>Herviviricetes</taxon>
        <taxon>Herpesvirales</taxon>
        <taxon>Orthoherpesviridae</taxon>
        <taxon>Alphaherpesvirinae</taxon>
        <taxon>Simplexvirus</taxon>
        <taxon>Simplexvirus saimiriinealpha1</taxon>
    </lineage>
</organism>
<dbReference type="EMBL" id="HM625781">
    <property type="protein sequence ID" value="ADO13837.1"/>
    <property type="molecule type" value="Genomic_DNA"/>
</dbReference>
<evidence type="ECO:0000256" key="2">
    <source>
        <dbReference type="ARBA" id="ARBA00004315"/>
    </source>
</evidence>
<evidence type="ECO:0000256" key="13">
    <source>
        <dbReference type="ARBA" id="ARBA00023081"/>
    </source>
</evidence>
<dbReference type="GO" id="GO:0055036">
    <property type="term" value="C:virion membrane"/>
    <property type="evidence" value="ECO:0007669"/>
    <property type="project" value="UniProtKB-SubCell"/>
</dbReference>
<sequence>MRPLLLLLAMLACCVPRRVSGLVLRGKAVSFYVEIAADAGVVGLSGVASDDLEAGGGLLFLSDQVPAGAPYSGSVELLHRPTPDACPRVVAIRRLSACAVNGGEREALSEPGSAVIAFSGCASDLTTASVAYASLEAFPNGAYGLRLRNATVEYAGVHALRVWLNDAPEPDEFVLTIEITDGRDRARSDESYPSCPHQLPTRAEAPYSGDSIAFEPAAHTHPLSTAQIVQIAVSASIAGLVLVGCCLSWRRRRCRSARISSPAIYRRKTNPTAVVNEDALVRLGRELSASRGGRRLSASRGHVAAVPALSSIAEEPQPRPDVDDHRLELPPPIRASP</sequence>
<organismHost>
    <name type="scientific">Callithrix</name>
    <dbReference type="NCBI Taxonomy" id="9481"/>
</organismHost>
<comment type="function">
    <text evidence="16">In epithelial cells, the heterodimer gE/gI is required for the cell-to-cell spread of the virus, by sorting nascent virions to cell junctions. Once the virus reaches the cell junctions, virus particles can spread to adjacent cells extremely rapidly through interactions with cellular receptors that accumulate at these junctions. Implicated in basolateral spread in polarized cells. In neuronal cells, gE/gI is essential for the anterograde spread of the infection throughout the host nervous system. Together with US9, the heterodimer gE/gI is involved in the sorting and transport of viral structural components toward axon tips.</text>
</comment>
<dbReference type="KEGG" id="vg:9829366"/>
<evidence type="ECO:0000256" key="11">
    <source>
        <dbReference type="ARBA" id="ARBA00022870"/>
    </source>
</evidence>
<dbReference type="GO" id="GO:0044177">
    <property type="term" value="C:host cell Golgi apparatus"/>
    <property type="evidence" value="ECO:0007669"/>
    <property type="project" value="UniProtKB-SubCell"/>
</dbReference>
<evidence type="ECO:0000256" key="12">
    <source>
        <dbReference type="ARBA" id="ARBA00022879"/>
    </source>
</evidence>
<keyword evidence="10" id="KW-0946">Virion</keyword>
<accession>E2IUH9</accession>
<evidence type="ECO:0000256" key="18">
    <source>
        <dbReference type="SAM" id="Phobius"/>
    </source>
</evidence>
<evidence type="ECO:0000256" key="4">
    <source>
        <dbReference type="ARBA" id="ARBA00004402"/>
    </source>
</evidence>
<evidence type="ECO:0000256" key="10">
    <source>
        <dbReference type="ARBA" id="ARBA00022844"/>
    </source>
</evidence>
<dbReference type="GO" id="GO:0044156">
    <property type="term" value="C:host cell junction"/>
    <property type="evidence" value="ECO:0007669"/>
    <property type="project" value="UniProtKB-SubCell"/>
</dbReference>
<proteinExistence type="inferred from homology"/>
<keyword evidence="9" id="KW-1040">Host Golgi apparatus</keyword>
<evidence type="ECO:0000256" key="5">
    <source>
        <dbReference type="ARBA" id="ARBA00005825"/>
    </source>
</evidence>
<evidence type="ECO:0000313" key="19">
    <source>
        <dbReference type="EMBL" id="ADO13837.1"/>
    </source>
</evidence>
<evidence type="ECO:0000256" key="17">
    <source>
        <dbReference type="SAM" id="MobiDB-lite"/>
    </source>
</evidence>
<feature type="region of interest" description="Disordered" evidence="17">
    <location>
        <begin position="307"/>
        <end position="337"/>
    </location>
</feature>
<gene>
    <name evidence="19" type="primary">US07</name>
</gene>
<keyword evidence="20" id="KW-1185">Reference proteome</keyword>
<evidence type="ECO:0000256" key="3">
    <source>
        <dbReference type="ARBA" id="ARBA00004381"/>
    </source>
</evidence>
<evidence type="ECO:0000256" key="1">
    <source>
        <dbReference type="ARBA" id="ARBA00004136"/>
    </source>
</evidence>
<dbReference type="Proteomes" id="UP000127069">
    <property type="component" value="Segment"/>
</dbReference>
<dbReference type="GeneID" id="9829366"/>
<reference evidence="19 20" key="1">
    <citation type="journal article" date="2011" name="Virology">
        <title>Structure and sequence of the saimiriine herpesvirus 1 genome.</title>
        <authorList>
            <person name="Tyler S."/>
            <person name="Severini A."/>
            <person name="Black D."/>
            <person name="Walker M."/>
            <person name="Eberle R."/>
        </authorList>
    </citation>
    <scope>NUCLEOTIDE SEQUENCE [LARGE SCALE GENOMIC DNA]</scope>
    <source>
        <strain evidence="19">MV 5-4</strain>
    </source>
</reference>
<keyword evidence="12 19" id="KW-0261">Viral envelope protein</keyword>
<evidence type="ECO:0000256" key="14">
    <source>
        <dbReference type="ARBA" id="ARBA00023136"/>
    </source>
</evidence>
<comment type="subcellular location">
    <subcellularLocation>
        <location evidence="1">Host Golgi apparatus</location>
    </subcellularLocation>
    <subcellularLocation>
        <location evidence="2">Host cell junction</location>
    </subcellularLocation>
    <subcellularLocation>
        <location evidence="4">Host cell membrane</location>
        <topology evidence="4">Single-pass type I membrane protein</topology>
    </subcellularLocation>
    <subcellularLocation>
        <location evidence="3">Virion membrane</location>
        <topology evidence="3">Single-pass membrane protein</topology>
    </subcellularLocation>
</comment>
<evidence type="ECO:0000256" key="16">
    <source>
        <dbReference type="ARBA" id="ARBA00025134"/>
    </source>
</evidence>
<dbReference type="RefSeq" id="YP_003933849.1">
    <property type="nucleotide sequence ID" value="NC_014567.1"/>
</dbReference>
<evidence type="ECO:0000256" key="6">
    <source>
        <dbReference type="ARBA" id="ARBA00013983"/>
    </source>
</evidence>
<feature type="transmembrane region" description="Helical" evidence="18">
    <location>
        <begin position="228"/>
        <end position="249"/>
    </location>
</feature>
<keyword evidence="13" id="KW-1031">Host cell junction</keyword>
<dbReference type="Pfam" id="PF01688">
    <property type="entry name" value="Herpes_gI"/>
    <property type="match status" value="1"/>
</dbReference>
<keyword evidence="15" id="KW-0325">Glycoprotein</keyword>
<evidence type="ECO:0000256" key="8">
    <source>
        <dbReference type="ARBA" id="ARBA00022692"/>
    </source>
</evidence>
<keyword evidence="18" id="KW-1133">Transmembrane helix</keyword>
<keyword evidence="11" id="KW-1043">Host membrane</keyword>
<feature type="compositionally biased region" description="Basic and acidic residues" evidence="17">
    <location>
        <begin position="316"/>
        <end position="328"/>
    </location>
</feature>
<keyword evidence="8 18" id="KW-0812">Transmembrane</keyword>
<name>E2IUH9_SHV1</name>
<dbReference type="GO" id="GO:0043657">
    <property type="term" value="C:host cell"/>
    <property type="evidence" value="ECO:0007669"/>
    <property type="project" value="InterPro"/>
</dbReference>
<dbReference type="InterPro" id="IPR002874">
    <property type="entry name" value="Herpes_gI"/>
</dbReference>
<dbReference type="GO" id="GO:0019031">
    <property type="term" value="C:viral envelope"/>
    <property type="evidence" value="ECO:0007669"/>
    <property type="project" value="UniProtKB-KW"/>
</dbReference>
<evidence type="ECO:0000313" key="20">
    <source>
        <dbReference type="Proteomes" id="UP000127069"/>
    </source>
</evidence>
<dbReference type="OrthoDB" id="18868at10239"/>
<evidence type="ECO:0000256" key="15">
    <source>
        <dbReference type="ARBA" id="ARBA00023180"/>
    </source>
</evidence>
<protein>
    <recommendedName>
        <fullName evidence="6">Envelope glycoprotein I</fullName>
    </recommendedName>
</protein>